<dbReference type="InterPro" id="IPR038727">
    <property type="entry name" value="NadR/Ttd14_AAA_dom"/>
</dbReference>
<organism evidence="2 3">
    <name type="scientific">Novosphingobium anseongense</name>
    <dbReference type="NCBI Taxonomy" id="3133436"/>
    <lineage>
        <taxon>Bacteria</taxon>
        <taxon>Pseudomonadati</taxon>
        <taxon>Pseudomonadota</taxon>
        <taxon>Alphaproteobacteria</taxon>
        <taxon>Sphingomonadales</taxon>
        <taxon>Sphingomonadaceae</taxon>
        <taxon>Novosphingobium</taxon>
    </lineage>
</organism>
<proteinExistence type="predicted"/>
<feature type="domain" description="NadR/Ttd14 AAA" evidence="1">
    <location>
        <begin position="13"/>
        <end position="173"/>
    </location>
</feature>
<dbReference type="RefSeq" id="WP_339589055.1">
    <property type="nucleotide sequence ID" value="NZ_JBBHJZ010000005.1"/>
</dbReference>
<accession>A0ABU8S1C0</accession>
<dbReference type="EMBL" id="JBBHJZ010000005">
    <property type="protein sequence ID" value="MEJ5979120.1"/>
    <property type="molecule type" value="Genomic_DNA"/>
</dbReference>
<dbReference type="Gene3D" id="3.40.50.300">
    <property type="entry name" value="P-loop containing nucleotide triphosphate hydrolases"/>
    <property type="match status" value="1"/>
</dbReference>
<gene>
    <name evidence="2" type="ORF">WG901_20880</name>
</gene>
<keyword evidence="3" id="KW-1185">Reference proteome</keyword>
<dbReference type="Pfam" id="PF13521">
    <property type="entry name" value="AAA_28"/>
    <property type="match status" value="1"/>
</dbReference>
<reference evidence="2 3" key="1">
    <citation type="submission" date="2024-03" db="EMBL/GenBank/DDBJ databases">
        <authorList>
            <person name="Jo J.-H."/>
        </authorList>
    </citation>
    <scope>NUCLEOTIDE SEQUENCE [LARGE SCALE GENOMIC DNA]</scope>
    <source>
        <strain evidence="2 3">PS1R-30</strain>
    </source>
</reference>
<evidence type="ECO:0000313" key="2">
    <source>
        <dbReference type="EMBL" id="MEJ5979120.1"/>
    </source>
</evidence>
<dbReference type="Proteomes" id="UP001361239">
    <property type="component" value="Unassembled WGS sequence"/>
</dbReference>
<evidence type="ECO:0000259" key="1">
    <source>
        <dbReference type="Pfam" id="PF13521"/>
    </source>
</evidence>
<evidence type="ECO:0000313" key="3">
    <source>
        <dbReference type="Proteomes" id="UP001361239"/>
    </source>
</evidence>
<sequence length="184" mass="20821">MVRDEVSRITRLVVVSGCSGGGKSTLLAELEQRGSGIVEEPGRRVIARERMNKGRALPWVDLVAFARKALDMARRDRSWALRASGLVFFDRGLVDAAAALEHATGEAALQRVADERYNRRVFLVPPWREIFENDADRRHGYDEAVEEIERLKDAYDKLGYETLTVPRLPVTDRADFIRARLLAN</sequence>
<dbReference type="SUPFAM" id="SSF52540">
    <property type="entry name" value="P-loop containing nucleoside triphosphate hydrolases"/>
    <property type="match status" value="1"/>
</dbReference>
<dbReference type="InterPro" id="IPR027417">
    <property type="entry name" value="P-loop_NTPase"/>
</dbReference>
<protein>
    <submittedName>
        <fullName evidence="2">AAA family ATPase</fullName>
    </submittedName>
</protein>
<name>A0ABU8S1C0_9SPHN</name>
<comment type="caution">
    <text evidence="2">The sequence shown here is derived from an EMBL/GenBank/DDBJ whole genome shotgun (WGS) entry which is preliminary data.</text>
</comment>